<name>A0A6A1VQL4_9ROSI</name>
<dbReference type="AlphaFoldDB" id="A0A6A1VQL4"/>
<comment type="caution">
    <text evidence="2">The sequence shown here is derived from an EMBL/GenBank/DDBJ whole genome shotgun (WGS) entry which is preliminary data.</text>
</comment>
<organism evidence="2 3">
    <name type="scientific">Morella rubra</name>
    <name type="common">Chinese bayberry</name>
    <dbReference type="NCBI Taxonomy" id="262757"/>
    <lineage>
        <taxon>Eukaryota</taxon>
        <taxon>Viridiplantae</taxon>
        <taxon>Streptophyta</taxon>
        <taxon>Embryophyta</taxon>
        <taxon>Tracheophyta</taxon>
        <taxon>Spermatophyta</taxon>
        <taxon>Magnoliopsida</taxon>
        <taxon>eudicotyledons</taxon>
        <taxon>Gunneridae</taxon>
        <taxon>Pentapetalae</taxon>
        <taxon>rosids</taxon>
        <taxon>fabids</taxon>
        <taxon>Fagales</taxon>
        <taxon>Myricaceae</taxon>
        <taxon>Morella</taxon>
    </lineage>
</organism>
<protein>
    <submittedName>
        <fullName evidence="2">Pentatricopeptide repeat-containing protein MRL1, chloroplastic</fullName>
    </submittedName>
</protein>
<sequence>MRLYKTVTKQKIEVKTHKKKKEETSSSHNSSSSDSEKEEFGMSLSKKWQFLKNLLLATTFKIVKEPSSSDSEDDKVSTLLVSWVQKYALSDDFAHLLNIVVICSGGIYHETVALDTCAVSYLFYCTFFPSFFRTSVALMAYRDAIVTGGMPTIEVLSQVLGCLQLPSDPSLQNKLIENLGVSADTSRFSNLCSLIGGFGQYDPRAFSLVEEAASLGIVPCVSFKQSPIVVDIRNLQTHSAKVYLLTVLKGLKHRLAAGIVI</sequence>
<feature type="region of interest" description="Disordered" evidence="1">
    <location>
        <begin position="1"/>
        <end position="38"/>
    </location>
</feature>
<dbReference type="Proteomes" id="UP000516437">
    <property type="component" value="Chromosome 4"/>
</dbReference>
<proteinExistence type="predicted"/>
<dbReference type="InterPro" id="IPR053303">
    <property type="entry name" value="Chloroplast_PPR"/>
</dbReference>
<evidence type="ECO:0000256" key="1">
    <source>
        <dbReference type="SAM" id="MobiDB-lite"/>
    </source>
</evidence>
<accession>A0A6A1VQL4</accession>
<dbReference type="PANTHER" id="PTHR47935">
    <property type="entry name" value="PENTATRICOPEPTIDE REPEAT-CONTAINING PROTEIN MRL1, CHLOROPLASTIC"/>
    <property type="match status" value="1"/>
</dbReference>
<evidence type="ECO:0000313" key="2">
    <source>
        <dbReference type="EMBL" id="KAB1215219.1"/>
    </source>
</evidence>
<evidence type="ECO:0000313" key="3">
    <source>
        <dbReference type="Proteomes" id="UP000516437"/>
    </source>
</evidence>
<dbReference type="EMBL" id="RXIC02000022">
    <property type="protein sequence ID" value="KAB1215219.1"/>
    <property type="molecule type" value="Genomic_DNA"/>
</dbReference>
<gene>
    <name evidence="2" type="ORF">CJ030_MR4G024211</name>
</gene>
<dbReference type="OrthoDB" id="1935101at2759"/>
<keyword evidence="3" id="KW-1185">Reference proteome</keyword>
<feature type="compositionally biased region" description="Basic and acidic residues" evidence="1">
    <location>
        <begin position="10"/>
        <end position="25"/>
    </location>
</feature>
<dbReference type="PANTHER" id="PTHR47935:SF1">
    <property type="entry name" value="PENTATRICOPEPTIDE REPEAT-CONTAINING PROTEIN MRL1, CHLOROPLASTIC"/>
    <property type="match status" value="1"/>
</dbReference>
<reference evidence="2 3" key="1">
    <citation type="journal article" date="2019" name="Plant Biotechnol. J.">
        <title>The red bayberry genome and genetic basis of sex determination.</title>
        <authorList>
            <person name="Jia H.M."/>
            <person name="Jia H.J."/>
            <person name="Cai Q.L."/>
            <person name="Wang Y."/>
            <person name="Zhao H.B."/>
            <person name="Yang W.F."/>
            <person name="Wang G.Y."/>
            <person name="Li Y.H."/>
            <person name="Zhan D.L."/>
            <person name="Shen Y.T."/>
            <person name="Niu Q.F."/>
            <person name="Chang L."/>
            <person name="Qiu J."/>
            <person name="Zhao L."/>
            <person name="Xie H.B."/>
            <person name="Fu W.Y."/>
            <person name="Jin J."/>
            <person name="Li X.W."/>
            <person name="Jiao Y."/>
            <person name="Zhou C.C."/>
            <person name="Tu T."/>
            <person name="Chai C.Y."/>
            <person name="Gao J.L."/>
            <person name="Fan L.J."/>
            <person name="van de Weg E."/>
            <person name="Wang J.Y."/>
            <person name="Gao Z.S."/>
        </authorList>
    </citation>
    <scope>NUCLEOTIDE SEQUENCE [LARGE SCALE GENOMIC DNA]</scope>
    <source>
        <tissue evidence="2">Leaves</tissue>
    </source>
</reference>